<dbReference type="SMART" id="SM00239">
    <property type="entry name" value="C2"/>
    <property type="match status" value="1"/>
</dbReference>
<evidence type="ECO:0000313" key="4">
    <source>
        <dbReference type="WBParaSite" id="ACRNAN_Path_43.g159.t1"/>
    </source>
</evidence>
<dbReference type="Proteomes" id="UP000887540">
    <property type="component" value="Unplaced"/>
</dbReference>
<feature type="domain" description="C2" evidence="2">
    <location>
        <begin position="61"/>
        <end position="197"/>
    </location>
</feature>
<dbReference type="WBParaSite" id="ACRNAN_Path_43.g159.t1">
    <property type="protein sequence ID" value="ACRNAN_Path_43.g159.t1"/>
    <property type="gene ID" value="ACRNAN_Path_43.g159"/>
</dbReference>
<dbReference type="CDD" id="cd00276">
    <property type="entry name" value="C2B_Synaptotagmin"/>
    <property type="match status" value="1"/>
</dbReference>
<dbReference type="InterPro" id="IPR000008">
    <property type="entry name" value="C2_dom"/>
</dbReference>
<sequence length="202" mass="22067">MPSSPWKFNKNNNSDSTCDSPVLVPSPNTISPMPSISTHGSRRNSTIDDCGRFCALPEANGNAEVLVSLCYLENQGKLVVGLEKATGLEVPTLNKAPDTFAKISAVGQSGEEIGKHKTETIKACVDPNYGDSAVFSIHRNELENSNVQVQVFAHHGVLRRKIRIGYLCLGENSSSLDAQEHWQDMIQGMGTTVDKWHTLMKI</sequence>
<accession>A0A914C6M3</accession>
<evidence type="ECO:0000313" key="3">
    <source>
        <dbReference type="Proteomes" id="UP000887540"/>
    </source>
</evidence>
<dbReference type="GO" id="GO:0005543">
    <property type="term" value="F:phospholipid binding"/>
    <property type="evidence" value="ECO:0007669"/>
    <property type="project" value="TreeGrafter"/>
</dbReference>
<reference evidence="4" key="1">
    <citation type="submission" date="2022-11" db="UniProtKB">
        <authorList>
            <consortium name="WormBaseParasite"/>
        </authorList>
    </citation>
    <scope>IDENTIFICATION</scope>
</reference>
<evidence type="ECO:0000259" key="2">
    <source>
        <dbReference type="PROSITE" id="PS50004"/>
    </source>
</evidence>
<dbReference type="InterPro" id="IPR043541">
    <property type="entry name" value="SYT14/14L/16"/>
</dbReference>
<keyword evidence="3" id="KW-1185">Reference proteome</keyword>
<name>A0A914C6M3_9BILA</name>
<dbReference type="Gene3D" id="2.60.40.150">
    <property type="entry name" value="C2 domain"/>
    <property type="match status" value="1"/>
</dbReference>
<dbReference type="SUPFAM" id="SSF49562">
    <property type="entry name" value="C2 domain (Calcium/lipid-binding domain, CaLB)"/>
    <property type="match status" value="1"/>
</dbReference>
<dbReference type="InterPro" id="IPR035892">
    <property type="entry name" value="C2_domain_sf"/>
</dbReference>
<feature type="region of interest" description="Disordered" evidence="1">
    <location>
        <begin position="1"/>
        <end position="21"/>
    </location>
</feature>
<dbReference type="AlphaFoldDB" id="A0A914C6M3"/>
<organism evidence="3 4">
    <name type="scientific">Acrobeloides nanus</name>
    <dbReference type="NCBI Taxonomy" id="290746"/>
    <lineage>
        <taxon>Eukaryota</taxon>
        <taxon>Metazoa</taxon>
        <taxon>Ecdysozoa</taxon>
        <taxon>Nematoda</taxon>
        <taxon>Chromadorea</taxon>
        <taxon>Rhabditida</taxon>
        <taxon>Tylenchina</taxon>
        <taxon>Cephalobomorpha</taxon>
        <taxon>Cephaloboidea</taxon>
        <taxon>Cephalobidae</taxon>
        <taxon>Acrobeloides</taxon>
    </lineage>
</organism>
<feature type="compositionally biased region" description="Polar residues" evidence="1">
    <location>
        <begin position="9"/>
        <end position="19"/>
    </location>
</feature>
<dbReference type="PANTHER" id="PTHR46129">
    <property type="entry name" value="SYNAPTOTAGMIN 14, ISOFORM D"/>
    <property type="match status" value="1"/>
</dbReference>
<dbReference type="PANTHER" id="PTHR46129:SF2">
    <property type="entry name" value="SYNAPTOTAGMIN 14, ISOFORM D"/>
    <property type="match status" value="1"/>
</dbReference>
<dbReference type="Pfam" id="PF00168">
    <property type="entry name" value="C2"/>
    <property type="match status" value="1"/>
</dbReference>
<protein>
    <submittedName>
        <fullName evidence="4">C2 domain-containing protein</fullName>
    </submittedName>
</protein>
<dbReference type="PROSITE" id="PS50004">
    <property type="entry name" value="C2"/>
    <property type="match status" value="1"/>
</dbReference>
<evidence type="ECO:0000256" key="1">
    <source>
        <dbReference type="SAM" id="MobiDB-lite"/>
    </source>
</evidence>
<proteinExistence type="predicted"/>